<keyword evidence="2" id="KW-0677">Repeat</keyword>
<dbReference type="Gene3D" id="1.25.40.10">
    <property type="entry name" value="Tetratricopeptide repeat domain"/>
    <property type="match status" value="1"/>
</dbReference>
<dbReference type="PANTHER" id="PTHR13891:SF1">
    <property type="entry name" value="CYTOCHROME C OXIDASE ASSEMBLY FACTOR 7"/>
    <property type="match status" value="1"/>
</dbReference>
<evidence type="ECO:0000313" key="4">
    <source>
        <dbReference type="EMBL" id="WAS90981.1"/>
    </source>
</evidence>
<dbReference type="EMBL" id="CP114040">
    <property type="protein sequence ID" value="WAS90981.1"/>
    <property type="molecule type" value="Genomic_DNA"/>
</dbReference>
<feature type="chain" id="PRO_5046447804" description="Beta-lactamase" evidence="3">
    <location>
        <begin position="19"/>
        <end position="376"/>
    </location>
</feature>
<evidence type="ECO:0008006" key="6">
    <source>
        <dbReference type="Google" id="ProtNLM"/>
    </source>
</evidence>
<proteinExistence type="inferred from homology"/>
<dbReference type="PANTHER" id="PTHR13891">
    <property type="entry name" value="CYTOCHROME C OXIDASE ASSEMBLY FACTOR 7"/>
    <property type="match status" value="1"/>
</dbReference>
<evidence type="ECO:0000313" key="5">
    <source>
        <dbReference type="Proteomes" id="UP001164459"/>
    </source>
</evidence>
<evidence type="ECO:0000256" key="1">
    <source>
        <dbReference type="ARBA" id="ARBA00008486"/>
    </source>
</evidence>
<keyword evidence="3" id="KW-0732">Signal</keyword>
<dbReference type="SMART" id="SM00671">
    <property type="entry name" value="SEL1"/>
    <property type="match status" value="1"/>
</dbReference>
<protein>
    <recommendedName>
        <fullName evidence="6">Beta-lactamase</fullName>
    </recommendedName>
</protein>
<reference evidence="4" key="1">
    <citation type="submission" date="2022-11" db="EMBL/GenBank/DDBJ databases">
        <title>Minimal conservation of predation-associated metabolite biosynthetic gene clusters underscores biosynthetic potential of Myxococcota including descriptions for ten novel species: Archangium lansinium sp. nov., Myxococcus landrumus sp. nov., Nannocystis bai.</title>
        <authorList>
            <person name="Ahearne A."/>
            <person name="Stevens C."/>
            <person name="Dowd S."/>
        </authorList>
    </citation>
    <scope>NUCLEOTIDE SEQUENCE</scope>
    <source>
        <strain evidence="4">Fl3</strain>
    </source>
</reference>
<dbReference type="Proteomes" id="UP001164459">
    <property type="component" value="Chromosome"/>
</dbReference>
<evidence type="ECO:0000256" key="2">
    <source>
        <dbReference type="ARBA" id="ARBA00022737"/>
    </source>
</evidence>
<sequence>MIRLSIGLLFVLGCAANAEPPNPVPEPHPAPPTMDCSDVSSCEAACEKGDVPSCVKAGKEMHRAPLEIDVTRLVKVLDRACTGGAADACVELANLHLQAPGLPRDDAKAWRFIQRACELNDPVGCFTLAREEVEKASLRAADGKPANSPAVALALEVARVACMKDDGRACALYGMTVGSFSPSATDGAKWRARGADLLEGSCLRGTRDDCFIAAQQVAGLAGSEQLQRARRLLDRGCELDDLESCLEVAAALPRSQDRDKEAIYRKACAAGSDEGCIIIGKAERDGLVAASDGTKGEALLARGIRLAKARCDLAEDKGCSNLAKALPLGAPGSAACTAGRTGAAGRRWGRGRRRRTSPTRARRALGRCLGASAVGR</sequence>
<evidence type="ECO:0000256" key="3">
    <source>
        <dbReference type="SAM" id="SignalP"/>
    </source>
</evidence>
<accession>A0ABY7GVJ6</accession>
<dbReference type="RefSeq" id="WP_269033320.1">
    <property type="nucleotide sequence ID" value="NZ_CP114040.1"/>
</dbReference>
<dbReference type="InterPro" id="IPR006597">
    <property type="entry name" value="Sel1-like"/>
</dbReference>
<gene>
    <name evidence="4" type="ORF">O0S08_32735</name>
</gene>
<dbReference type="InterPro" id="IPR011990">
    <property type="entry name" value="TPR-like_helical_dom_sf"/>
</dbReference>
<organism evidence="4 5">
    <name type="scientific">Nannocystis punicea</name>
    <dbReference type="NCBI Taxonomy" id="2995304"/>
    <lineage>
        <taxon>Bacteria</taxon>
        <taxon>Pseudomonadati</taxon>
        <taxon>Myxococcota</taxon>
        <taxon>Polyangia</taxon>
        <taxon>Nannocystales</taxon>
        <taxon>Nannocystaceae</taxon>
        <taxon>Nannocystis</taxon>
    </lineage>
</organism>
<dbReference type="InterPro" id="IPR040239">
    <property type="entry name" value="HcpB-like"/>
</dbReference>
<feature type="signal peptide" evidence="3">
    <location>
        <begin position="1"/>
        <end position="18"/>
    </location>
</feature>
<dbReference type="SUPFAM" id="SSF81901">
    <property type="entry name" value="HCP-like"/>
    <property type="match status" value="1"/>
</dbReference>
<keyword evidence="5" id="KW-1185">Reference proteome</keyword>
<name>A0ABY7GVJ6_9BACT</name>
<comment type="similarity">
    <text evidence="1">Belongs to the hcp beta-lactamase family.</text>
</comment>